<organism evidence="1 2">
    <name type="scientific">Sagittula marina</name>
    <dbReference type="NCBI Taxonomy" id="943940"/>
    <lineage>
        <taxon>Bacteria</taxon>
        <taxon>Pseudomonadati</taxon>
        <taxon>Pseudomonadota</taxon>
        <taxon>Alphaproteobacteria</taxon>
        <taxon>Rhodobacterales</taxon>
        <taxon>Roseobacteraceae</taxon>
        <taxon>Sagittula</taxon>
    </lineage>
</organism>
<gene>
    <name evidence="1" type="ORF">GGQ68_003991</name>
</gene>
<dbReference type="EMBL" id="JACIEJ010000011">
    <property type="protein sequence ID" value="MBB3987644.1"/>
    <property type="molecule type" value="Genomic_DNA"/>
</dbReference>
<reference evidence="1 2" key="1">
    <citation type="submission" date="2020-08" db="EMBL/GenBank/DDBJ databases">
        <title>Genomic Encyclopedia of Type Strains, Phase IV (KMG-IV): sequencing the most valuable type-strain genomes for metagenomic binning, comparative biology and taxonomic classification.</title>
        <authorList>
            <person name="Goeker M."/>
        </authorList>
    </citation>
    <scope>NUCLEOTIDE SEQUENCE [LARGE SCALE GENOMIC DNA]</scope>
    <source>
        <strain evidence="1 2">DSM 102235</strain>
    </source>
</reference>
<proteinExistence type="predicted"/>
<dbReference type="AlphaFoldDB" id="A0A7W6DYH8"/>
<evidence type="ECO:0000313" key="2">
    <source>
        <dbReference type="Proteomes" id="UP000541426"/>
    </source>
</evidence>
<protein>
    <submittedName>
        <fullName evidence="1">Uncharacterized protein</fullName>
    </submittedName>
</protein>
<accession>A0A7W6DYH8</accession>
<keyword evidence="2" id="KW-1185">Reference proteome</keyword>
<sequence>MSQTDNSEIRAALTASASQAARQVLLGKLDRLPTRAAQLVRAEIALQDGMPEDAIAAVIEGFGESPEAPGPAKILAEAFLECNDPASAHRALAKHCDSQGFQMLRAQLSVVAALGDQDATVALAVRACEAFEDRPAMVEHALLCLARVDALDAIWQLFNTSGFKAVKLALRQSLIESCLRCGSGAVLARFLAWWEGDSVASLLGALSSFDADRRHSVLAEAAHNLPVGRALFFLGHACDRAGLEDIGQDILNRCRSHQAPQVWPKQAQSLTPQRESLLAQSYEKVLRWLDVAERDRAEWLTRLDYGMRLSADVDFLYASDPAFRADFDSRRRAPDLGPLKALADAGQRGILATAHTGLVMQITTFFQEAGLTDVTMIGGHPCHRKIYPGGQMLHPMPPGGHRGYAGPLARKALAENGIVALAVDLDVTPMMRLRHHGVEVSLPTTVPRLALQCDAPLIWGCSHLRGEEIHYDCTPLPTKHATETDERFYERVLLRCLDLMRDACLRDPANAGSAAKMLARGAD</sequence>
<evidence type="ECO:0000313" key="1">
    <source>
        <dbReference type="EMBL" id="MBB3987644.1"/>
    </source>
</evidence>
<comment type="caution">
    <text evidence="1">The sequence shown here is derived from an EMBL/GenBank/DDBJ whole genome shotgun (WGS) entry which is preliminary data.</text>
</comment>
<dbReference type="Proteomes" id="UP000541426">
    <property type="component" value="Unassembled WGS sequence"/>
</dbReference>
<dbReference type="RefSeq" id="WP_183968932.1">
    <property type="nucleotide sequence ID" value="NZ_BAABBZ010000057.1"/>
</dbReference>
<name>A0A7W6DYH8_9RHOB</name>